<dbReference type="SUPFAM" id="SSF51445">
    <property type="entry name" value="(Trans)glycosidases"/>
    <property type="match status" value="1"/>
</dbReference>
<dbReference type="SMART" id="SM00089">
    <property type="entry name" value="PKD"/>
    <property type="match status" value="2"/>
</dbReference>
<dbReference type="Proteomes" id="UP001348817">
    <property type="component" value="Chromosome"/>
</dbReference>
<dbReference type="SMART" id="SM00560">
    <property type="entry name" value="LamGL"/>
    <property type="match status" value="1"/>
</dbReference>
<dbReference type="Pfam" id="PF24517">
    <property type="entry name" value="CBM96"/>
    <property type="match status" value="1"/>
</dbReference>
<dbReference type="PANTHER" id="PTHR13246">
    <property type="entry name" value="ENDO BETA N-ACETYLGLUCOSAMINIDASE"/>
    <property type="match status" value="1"/>
</dbReference>
<dbReference type="CDD" id="cd00146">
    <property type="entry name" value="PKD"/>
    <property type="match status" value="2"/>
</dbReference>
<dbReference type="KEGG" id="fax:FUAX_17520"/>
<evidence type="ECO:0000259" key="7">
    <source>
        <dbReference type="PROSITE" id="PS50093"/>
    </source>
</evidence>
<dbReference type="InterPro" id="IPR022409">
    <property type="entry name" value="PKD/Chitinase_dom"/>
</dbReference>
<feature type="chain" id="PRO_5043627909" description="PKD domain-containing protein" evidence="6">
    <location>
        <begin position="23"/>
        <end position="1326"/>
    </location>
</feature>
<evidence type="ECO:0000256" key="5">
    <source>
        <dbReference type="SAM" id="MobiDB-lite"/>
    </source>
</evidence>
<dbReference type="InterPro" id="IPR026444">
    <property type="entry name" value="Secre_tail"/>
</dbReference>
<dbReference type="PROSITE" id="PS50093">
    <property type="entry name" value="PKD"/>
    <property type="match status" value="1"/>
</dbReference>
<dbReference type="Gene3D" id="2.60.120.200">
    <property type="match status" value="1"/>
</dbReference>
<dbReference type="GO" id="GO:0005576">
    <property type="term" value="C:extracellular region"/>
    <property type="evidence" value="ECO:0007669"/>
    <property type="project" value="UniProtKB-SubCell"/>
</dbReference>
<dbReference type="Pfam" id="PF18962">
    <property type="entry name" value="Por_Secre_tail"/>
    <property type="match status" value="1"/>
</dbReference>
<dbReference type="GO" id="GO:0005975">
    <property type="term" value="P:carbohydrate metabolic process"/>
    <property type="evidence" value="ECO:0007669"/>
    <property type="project" value="UniProtKB-ARBA"/>
</dbReference>
<dbReference type="Pfam" id="PF00801">
    <property type="entry name" value="PKD"/>
    <property type="match status" value="2"/>
</dbReference>
<name>A0AAU9CJ40_9BACT</name>
<evidence type="ECO:0000256" key="1">
    <source>
        <dbReference type="ARBA" id="ARBA00004613"/>
    </source>
</evidence>
<feature type="signal peptide" evidence="6">
    <location>
        <begin position="1"/>
        <end position="22"/>
    </location>
</feature>
<evidence type="ECO:0000256" key="3">
    <source>
        <dbReference type="ARBA" id="ARBA00022729"/>
    </source>
</evidence>
<protein>
    <recommendedName>
        <fullName evidence="7">PKD domain-containing protein</fullName>
    </recommendedName>
</protein>
<dbReference type="Gene3D" id="2.60.40.10">
    <property type="entry name" value="Immunoglobulins"/>
    <property type="match status" value="2"/>
</dbReference>
<gene>
    <name evidence="8" type="ORF">FUAX_17520</name>
</gene>
<feature type="region of interest" description="Disordered" evidence="5">
    <location>
        <begin position="341"/>
        <end position="365"/>
    </location>
</feature>
<dbReference type="InterPro" id="IPR006558">
    <property type="entry name" value="LamG-like"/>
</dbReference>
<dbReference type="NCBIfam" id="TIGR04183">
    <property type="entry name" value="Por_Secre_tail"/>
    <property type="match status" value="1"/>
</dbReference>
<keyword evidence="4" id="KW-1015">Disulfide bond</keyword>
<evidence type="ECO:0000313" key="8">
    <source>
        <dbReference type="EMBL" id="BDD09320.1"/>
    </source>
</evidence>
<evidence type="ECO:0000256" key="6">
    <source>
        <dbReference type="SAM" id="SignalP"/>
    </source>
</evidence>
<dbReference type="InterPro" id="IPR017853">
    <property type="entry name" value="GH"/>
</dbReference>
<dbReference type="Pfam" id="PF03644">
    <property type="entry name" value="Glyco_hydro_85"/>
    <property type="match status" value="1"/>
</dbReference>
<comment type="subcellular location">
    <subcellularLocation>
        <location evidence="1">Secreted</location>
    </subcellularLocation>
</comment>
<organism evidence="8 9">
    <name type="scientific">Fulvitalea axinellae</name>
    <dbReference type="NCBI Taxonomy" id="1182444"/>
    <lineage>
        <taxon>Bacteria</taxon>
        <taxon>Pseudomonadati</taxon>
        <taxon>Bacteroidota</taxon>
        <taxon>Cytophagia</taxon>
        <taxon>Cytophagales</taxon>
        <taxon>Persicobacteraceae</taxon>
        <taxon>Fulvitalea</taxon>
    </lineage>
</organism>
<accession>A0AAU9CJ40</accession>
<dbReference type="Gene3D" id="3.20.20.80">
    <property type="entry name" value="Glycosidases"/>
    <property type="match status" value="1"/>
</dbReference>
<dbReference type="Gene3D" id="2.60.120.260">
    <property type="entry name" value="Galactose-binding domain-like"/>
    <property type="match status" value="1"/>
</dbReference>
<dbReference type="SUPFAM" id="SSF49299">
    <property type="entry name" value="PKD domain"/>
    <property type="match status" value="2"/>
</dbReference>
<dbReference type="RefSeq" id="WP_338394530.1">
    <property type="nucleotide sequence ID" value="NZ_AP025314.1"/>
</dbReference>
<dbReference type="InterPro" id="IPR005201">
    <property type="entry name" value="TIM_ENGase"/>
</dbReference>
<feature type="domain" description="PKD" evidence="7">
    <location>
        <begin position="1000"/>
        <end position="1050"/>
    </location>
</feature>
<dbReference type="SUPFAM" id="SSF49899">
    <property type="entry name" value="Concanavalin A-like lectins/glucanases"/>
    <property type="match status" value="1"/>
</dbReference>
<evidence type="ECO:0000256" key="2">
    <source>
        <dbReference type="ARBA" id="ARBA00022525"/>
    </source>
</evidence>
<reference evidence="8 9" key="1">
    <citation type="submission" date="2021-12" db="EMBL/GenBank/DDBJ databases">
        <title>Genome sequencing of bacteria with rrn-lacking chromosome and rrn-plasmid.</title>
        <authorList>
            <person name="Anda M."/>
            <person name="Iwasaki W."/>
        </authorList>
    </citation>
    <scope>NUCLEOTIDE SEQUENCE [LARGE SCALE GENOMIC DNA]</scope>
    <source>
        <strain evidence="8 9">DSM 100852</strain>
    </source>
</reference>
<dbReference type="EMBL" id="AP025314">
    <property type="protein sequence ID" value="BDD09320.1"/>
    <property type="molecule type" value="Genomic_DNA"/>
</dbReference>
<dbReference type="Pfam" id="PF13385">
    <property type="entry name" value="Laminin_G_3"/>
    <property type="match status" value="1"/>
</dbReference>
<proteinExistence type="predicted"/>
<keyword evidence="2" id="KW-0964">Secreted</keyword>
<feature type="compositionally biased region" description="Polar residues" evidence="5">
    <location>
        <begin position="348"/>
        <end position="365"/>
    </location>
</feature>
<dbReference type="GO" id="GO:0033925">
    <property type="term" value="F:mannosyl-glycoprotein endo-beta-N-acetylglucosaminidase activity"/>
    <property type="evidence" value="ECO:0007669"/>
    <property type="project" value="InterPro"/>
</dbReference>
<keyword evidence="9" id="KW-1185">Reference proteome</keyword>
<dbReference type="InterPro" id="IPR000601">
    <property type="entry name" value="PKD_dom"/>
</dbReference>
<dbReference type="GO" id="GO:0005829">
    <property type="term" value="C:cytosol"/>
    <property type="evidence" value="ECO:0007669"/>
    <property type="project" value="UniProtKB-SubCell"/>
</dbReference>
<evidence type="ECO:0000313" key="9">
    <source>
        <dbReference type="Proteomes" id="UP001348817"/>
    </source>
</evidence>
<dbReference type="InterPro" id="IPR035986">
    <property type="entry name" value="PKD_dom_sf"/>
</dbReference>
<dbReference type="InterPro" id="IPR055372">
    <property type="entry name" value="CBM96"/>
</dbReference>
<dbReference type="InterPro" id="IPR013783">
    <property type="entry name" value="Ig-like_fold"/>
</dbReference>
<dbReference type="InterPro" id="IPR013320">
    <property type="entry name" value="ConA-like_dom_sf"/>
</dbReference>
<sequence length="1326" mass="144001">MKRLYSLSALLALAFMASSAFAQIRLPKTKYWSFHNLLEWTESSASQDPLDAMYRSNVKLRDRFSYKPSQANPSLDPARSMSIWNGMKLEVRASDNAQENAFKFWQYIDTWAIWNGGGTRIQAPSPHFVDAAHRNGVRALGIVIWAWGGSGVNPEIEEMLRTENGVYVHAHKLVDIARHYGFDGWSFNIEFLGNVNKTKMVAFLQAMQTYADSLNFDNFKTLWYDARNHSGGVSFQNRLTTSNSDYFQYNGKVSSDYFFLNYNWSTSHINGSISRAESLGRNPYDVQVGLTPYTQGNSDNGKNNFADLVGKKIGISKWIDYTVGEELDLSDPVARRMDLDKRRIRTYSGPNSDPTSPGTALNSAPNDKSGHAIFIAERSVINDYPFFTKFNPGYGFATFKDGKKVANGQWHDLSAQDLLPSFRWWFSQGGGSLTPEMHYLDAYDGSASLRIHGSSSNADVLRLYKVKLPVSQQTKIALAYKAEHAMVGADSGFDIAIATESGNSLGAFQYFPVGAATADDWNTTEIDLSPLSGQTMAVIGIRCKGNISNFDLKLGELTLTDGAVQTPQAPTIVSASVLETKGEESTMRLAWETAGNQRYNVDEGIAYFEVYRQKADGTDLFLARTTARMTDVLAVDLTDQSALFKVVAVGLDGKTVSPNSPAYSTPVASFATSDVYLKKGQSVTLTNTSKNAVSYSWTVEGASPESSTDVNPVVTFPETGLYKVKLVAQGTELGRADSVVKTIKVIDPANTVAPTIAFSANTTQISEGGTATFSYTGTPGMAHGPGKAIAKRGGNGHSSSGPSLTGKPFTISCWYRADAVNGTGPWIVAIGGKDCAIRNRENEGIDFTLGKVDGRRRNLWAAEPAVKDRWYHIAATHDGSKMKIYLDGELSNEIATSGFNTGIGSGIHVGKNTNGTVDEVRIYSRALSQAEIQAGMYVGLKAPYESRLEAYYTFDKLTNGKFEDLANNYDLTDNGTDKVDGHPMVSTAEPQAMEANNLLYRWEFEGGDPAVSFDAQPTVTYTEEGTYSVTLKVSSMAGSVMETKDAYIQVGEDTTNPPQTVDVVLSPVADAYVYGKNKGTNYGTGADILVKEGGSVPYIRRGYFKFDLSSLPAGAVVNSASFDLAVKSSNGTAQSTAFNLSTVADDSWTETGVNWNNMPQVGAVADSQTGTAAGTVMSFDVEQESADALTDGALSLHLRSAVAGPAYLTFHSREASDASLRPKLRVTYTVPAAPQTRQASVEKMEMEELPRELEIFPNPVNDILTVRAGSSIQSLGMFTLSGQKVLGVNADSDVVSLDLSSFGKGVYVLKIQTAEHGTSVRRIIKE</sequence>
<dbReference type="InterPro" id="IPR032979">
    <property type="entry name" value="ENGase"/>
</dbReference>
<dbReference type="PANTHER" id="PTHR13246:SF1">
    <property type="entry name" value="CYTOSOLIC ENDO-BETA-N-ACETYLGLUCOSAMINIDASE"/>
    <property type="match status" value="1"/>
</dbReference>
<evidence type="ECO:0000256" key="4">
    <source>
        <dbReference type="ARBA" id="ARBA00023157"/>
    </source>
</evidence>
<keyword evidence="3 6" id="KW-0732">Signal</keyword>
<dbReference type="NCBIfam" id="NF033679">
    <property type="entry name" value="DNRLRE_dom"/>
    <property type="match status" value="1"/>
</dbReference>